<keyword evidence="3" id="KW-1185">Reference proteome</keyword>
<dbReference type="RefSeq" id="WP_176758796.1">
    <property type="nucleotide sequence ID" value="NZ_FMUS01000001.1"/>
</dbReference>
<dbReference type="InterPro" id="IPR025393">
    <property type="entry name" value="DUF4301"/>
</dbReference>
<feature type="domain" description="DUF4301" evidence="1">
    <location>
        <begin position="20"/>
        <end position="80"/>
    </location>
</feature>
<dbReference type="STRING" id="1120976.SAMN03080606_00112"/>
<name>A0A1G5AFY4_9FIRM</name>
<dbReference type="Pfam" id="PF14134">
    <property type="entry name" value="DUF4301"/>
    <property type="match status" value="1"/>
</dbReference>
<dbReference type="AlphaFoldDB" id="A0A1G5AFY4"/>
<evidence type="ECO:0000259" key="1">
    <source>
        <dbReference type="Pfam" id="PF14134"/>
    </source>
</evidence>
<organism evidence="2 3">
    <name type="scientific">Alkaliphilus peptidifermentans DSM 18978</name>
    <dbReference type="NCBI Taxonomy" id="1120976"/>
    <lineage>
        <taxon>Bacteria</taxon>
        <taxon>Bacillati</taxon>
        <taxon>Bacillota</taxon>
        <taxon>Clostridia</taxon>
        <taxon>Peptostreptococcales</taxon>
        <taxon>Natronincolaceae</taxon>
        <taxon>Alkaliphilus</taxon>
    </lineage>
</organism>
<sequence>MVNKFSSEMDSSGILIQYHLHIDKNTTSGRLKIIDYILNTMNYGNLPKDVIKMNSYKGYSTTPIEEHIFEGERYTKHNGTVLLC</sequence>
<dbReference type="Proteomes" id="UP000198636">
    <property type="component" value="Unassembled WGS sequence"/>
</dbReference>
<gene>
    <name evidence="2" type="ORF">SAMN03080606_00112</name>
</gene>
<accession>A0A1G5AFY4</accession>
<reference evidence="2 3" key="1">
    <citation type="submission" date="2016-10" db="EMBL/GenBank/DDBJ databases">
        <authorList>
            <person name="de Groot N.N."/>
        </authorList>
    </citation>
    <scope>NUCLEOTIDE SEQUENCE [LARGE SCALE GENOMIC DNA]</scope>
    <source>
        <strain evidence="2 3">DSM 18978</strain>
    </source>
</reference>
<evidence type="ECO:0000313" key="2">
    <source>
        <dbReference type="EMBL" id="SCX76759.1"/>
    </source>
</evidence>
<evidence type="ECO:0000313" key="3">
    <source>
        <dbReference type="Proteomes" id="UP000198636"/>
    </source>
</evidence>
<proteinExistence type="predicted"/>
<protein>
    <recommendedName>
        <fullName evidence="1">DUF4301 domain-containing protein</fullName>
    </recommendedName>
</protein>
<dbReference type="EMBL" id="FMUS01000001">
    <property type="protein sequence ID" value="SCX76759.1"/>
    <property type="molecule type" value="Genomic_DNA"/>
</dbReference>